<keyword evidence="2" id="KW-1185">Reference proteome</keyword>
<gene>
    <name evidence="1" type="ORF">DXX99_08040</name>
</gene>
<accession>A0A3D8P3N2</accession>
<dbReference type="RefSeq" id="WP_165847778.1">
    <property type="nucleotide sequence ID" value="NZ_QSLN01000011.1"/>
</dbReference>
<evidence type="ECO:0008006" key="3">
    <source>
        <dbReference type="Google" id="ProtNLM"/>
    </source>
</evidence>
<dbReference type="Proteomes" id="UP000256329">
    <property type="component" value="Unassembled WGS sequence"/>
</dbReference>
<organism evidence="1 2">
    <name type="scientific">Ammonifex thiophilus</name>
    <dbReference type="NCBI Taxonomy" id="444093"/>
    <lineage>
        <taxon>Bacteria</taxon>
        <taxon>Bacillati</taxon>
        <taxon>Bacillota</taxon>
        <taxon>Clostridia</taxon>
        <taxon>Thermoanaerobacterales</taxon>
        <taxon>Thermoanaerobacteraceae</taxon>
        <taxon>Ammonifex</taxon>
    </lineage>
</organism>
<sequence>QAAGASGVLASLGGDYVALALPNTLQVSVAGCVRSMDRVDVYRAPRGGKPERLASDVLVLQGAQVATREGQQQSPGVVLVLRQDELDRVLPALSASGGQDIYLVLKPAGGKGGS</sequence>
<evidence type="ECO:0000313" key="1">
    <source>
        <dbReference type="EMBL" id="RDV82353.1"/>
    </source>
</evidence>
<dbReference type="EMBL" id="QSLN01000011">
    <property type="protein sequence ID" value="RDV82353.1"/>
    <property type="molecule type" value="Genomic_DNA"/>
</dbReference>
<evidence type="ECO:0000313" key="2">
    <source>
        <dbReference type="Proteomes" id="UP000256329"/>
    </source>
</evidence>
<dbReference type="AlphaFoldDB" id="A0A3D8P3N2"/>
<protein>
    <recommendedName>
        <fullName evidence="3">Flp pilus assembly protein RcpC/CpaB domain-containing protein</fullName>
    </recommendedName>
</protein>
<comment type="caution">
    <text evidence="1">The sequence shown here is derived from an EMBL/GenBank/DDBJ whole genome shotgun (WGS) entry which is preliminary data.</text>
</comment>
<name>A0A3D8P3N2_9THEO</name>
<reference evidence="1 2" key="1">
    <citation type="submission" date="2018-08" db="EMBL/GenBank/DDBJ databases">
        <title>Form III RuBisCO-mediated autotrophy in Thermodesulfobium bacteria.</title>
        <authorList>
            <person name="Toshchakov S.V."/>
            <person name="Kublanov I.V."/>
            <person name="Frolov E."/>
            <person name="Bonch-Osmolovskaya E.A."/>
            <person name="Tourova T.P."/>
            <person name="Chernych N.A."/>
            <person name="Lebedinsky A.V."/>
        </authorList>
    </citation>
    <scope>NUCLEOTIDE SEQUENCE [LARGE SCALE GENOMIC DNA]</scope>
    <source>
        <strain evidence="1 2">SR</strain>
    </source>
</reference>
<proteinExistence type="predicted"/>
<feature type="non-terminal residue" evidence="1">
    <location>
        <position position="1"/>
    </location>
</feature>